<evidence type="ECO:0000313" key="1">
    <source>
        <dbReference type="EMBL" id="TCM69261.1"/>
    </source>
</evidence>
<dbReference type="OrthoDB" id="6689766at2"/>
<organism evidence="1 2">
    <name type="scientific">Acinetobacter calcoaceticus</name>
    <dbReference type="NCBI Taxonomy" id="471"/>
    <lineage>
        <taxon>Bacteria</taxon>
        <taxon>Pseudomonadati</taxon>
        <taxon>Pseudomonadota</taxon>
        <taxon>Gammaproteobacteria</taxon>
        <taxon>Moraxellales</taxon>
        <taxon>Moraxellaceae</taxon>
        <taxon>Acinetobacter</taxon>
        <taxon>Acinetobacter calcoaceticus/baumannii complex</taxon>
    </lineage>
</organism>
<dbReference type="Proteomes" id="UP000294963">
    <property type="component" value="Unassembled WGS sequence"/>
</dbReference>
<dbReference type="AlphaFoldDB" id="A0A4R1Y160"/>
<keyword evidence="2" id="KW-1185">Reference proteome</keyword>
<accession>A0A4R1Y160</accession>
<gene>
    <name evidence="1" type="ORF">EC844_103208</name>
</gene>
<name>A0A4R1Y160_ACICA</name>
<protein>
    <submittedName>
        <fullName evidence="1">Uncharacterized protein</fullName>
    </submittedName>
</protein>
<reference evidence="1 2" key="1">
    <citation type="submission" date="2019-03" db="EMBL/GenBank/DDBJ databases">
        <title>Genomic analyses of the natural microbiome of Caenorhabditis elegans.</title>
        <authorList>
            <person name="Samuel B."/>
        </authorList>
    </citation>
    <scope>NUCLEOTIDE SEQUENCE [LARGE SCALE GENOMIC DNA]</scope>
    <source>
        <strain evidence="1 2">JUb89</strain>
    </source>
</reference>
<sequence>MKKIYISLLLLIGLFILLIFNFKPDRPTSIASLQQEAIKNSGTSKPTEELLSISTTETDIASRVLLIKKIIQDAPFKQEDTHSILAANPENIQKYLSDFSQLINENIMNNHKLSENKKAEMLWIIFKEYHWLGENNAFKAIVKENLMYLNVKSLIPDLAQTYADIAAVGDRSINDRHDLLEIISSIDIDANNPNNELIFNTMQSELRSINSRIEAQQLGGLLSKVFYDYAKALGVDTVPDIIQAANNNPQASLSYLNHVFGFVLSEKNTPQLQGILNANMNPSTRNDLNTVISFYFENADALTLSEINKDILSILNTYLIAEISNNHKLKNDRDIKVAHERIIRAMIK</sequence>
<evidence type="ECO:0000313" key="2">
    <source>
        <dbReference type="Proteomes" id="UP000294963"/>
    </source>
</evidence>
<dbReference type="EMBL" id="SLVJ01000003">
    <property type="protein sequence ID" value="TCM69261.1"/>
    <property type="molecule type" value="Genomic_DNA"/>
</dbReference>
<comment type="caution">
    <text evidence="1">The sequence shown here is derived from an EMBL/GenBank/DDBJ whole genome shotgun (WGS) entry which is preliminary data.</text>
</comment>
<proteinExistence type="predicted"/>